<evidence type="ECO:0000256" key="5">
    <source>
        <dbReference type="ARBA" id="ARBA00023125"/>
    </source>
</evidence>
<dbReference type="Gene3D" id="3.90.199.10">
    <property type="entry name" value="Topoisomerase II, domain 5"/>
    <property type="match status" value="1"/>
</dbReference>
<dbReference type="InterPro" id="IPR002205">
    <property type="entry name" value="Topo_IIA_dom_A"/>
</dbReference>
<accession>A0A2I1IL25</accession>
<dbReference type="GO" id="GO:0005737">
    <property type="term" value="C:cytoplasm"/>
    <property type="evidence" value="ECO:0007669"/>
    <property type="project" value="TreeGrafter"/>
</dbReference>
<dbReference type="InterPro" id="IPR006691">
    <property type="entry name" value="GyrA/parC_rep"/>
</dbReference>
<dbReference type="InterPro" id="IPR013760">
    <property type="entry name" value="Topo_IIA-like_dom_sf"/>
</dbReference>
<dbReference type="GO" id="GO:0034335">
    <property type="term" value="F:DNA negative supercoiling activity"/>
    <property type="evidence" value="ECO:0007669"/>
    <property type="project" value="UniProtKB-ARBA"/>
</dbReference>
<evidence type="ECO:0000256" key="1">
    <source>
        <dbReference type="ARBA" id="ARBA00000185"/>
    </source>
</evidence>
<comment type="similarity">
    <text evidence="2">Belongs to the type II topoisomerase GyrA/ParC subunit family.</text>
</comment>
<dbReference type="PROSITE" id="PS52040">
    <property type="entry name" value="TOPO_IIA"/>
    <property type="match status" value="1"/>
</dbReference>
<evidence type="ECO:0000259" key="9">
    <source>
        <dbReference type="PROSITE" id="PS52040"/>
    </source>
</evidence>
<comment type="caution">
    <text evidence="10">The sequence shown here is derived from an EMBL/GenBank/DDBJ whole genome shotgun (WGS) entry which is preliminary data.</text>
</comment>
<keyword evidence="11" id="KW-1185">Reference proteome</keyword>
<comment type="catalytic activity">
    <reaction evidence="1 7">
        <text>ATP-dependent breakage, passage and rejoining of double-stranded DNA.</text>
        <dbReference type="EC" id="5.6.2.2"/>
    </reaction>
</comment>
<dbReference type="Gene3D" id="3.30.1360.40">
    <property type="match status" value="1"/>
</dbReference>
<feature type="active site" description="O-(5'-phospho-DNA)-tyrosine intermediate" evidence="7">
    <location>
        <position position="125"/>
    </location>
</feature>
<dbReference type="FunFam" id="3.30.1360.40:FF:000002">
    <property type="entry name" value="DNA gyrase subunit A"/>
    <property type="match status" value="1"/>
</dbReference>
<dbReference type="RefSeq" id="WP_024331645.1">
    <property type="nucleotide sequence ID" value="NZ_JASOXK010000006.1"/>
</dbReference>
<dbReference type="NCBIfam" id="NF004044">
    <property type="entry name" value="PRK05561.1"/>
    <property type="match status" value="1"/>
</dbReference>
<evidence type="ECO:0000256" key="2">
    <source>
        <dbReference type="ARBA" id="ARBA00008263"/>
    </source>
</evidence>
<dbReference type="SUPFAM" id="SSF56719">
    <property type="entry name" value="Type II DNA topoisomerase"/>
    <property type="match status" value="1"/>
</dbReference>
<dbReference type="Proteomes" id="UP000235122">
    <property type="component" value="Unassembled WGS sequence"/>
</dbReference>
<keyword evidence="4 7" id="KW-0799">Topoisomerase</keyword>
<reference evidence="10 11" key="1">
    <citation type="submission" date="2017-12" db="EMBL/GenBank/DDBJ databases">
        <title>Phylogenetic diversity of female urinary microbiome.</title>
        <authorList>
            <person name="Thomas-White K."/>
            <person name="Wolfe A.J."/>
        </authorList>
    </citation>
    <scope>NUCLEOTIDE SEQUENCE [LARGE SCALE GENOMIC DNA]</scope>
    <source>
        <strain evidence="10 11">UMB0402</strain>
    </source>
</reference>
<dbReference type="AlphaFoldDB" id="A0A2I1IL25"/>
<proteinExistence type="inferred from homology"/>
<dbReference type="InterPro" id="IPR035516">
    <property type="entry name" value="Gyrase/topoIV_suA_C"/>
</dbReference>
<evidence type="ECO:0000313" key="10">
    <source>
        <dbReference type="EMBL" id="PKY71825.1"/>
    </source>
</evidence>
<evidence type="ECO:0000256" key="8">
    <source>
        <dbReference type="SAM" id="MobiDB-lite"/>
    </source>
</evidence>
<feature type="region of interest" description="Disordered" evidence="8">
    <location>
        <begin position="769"/>
        <end position="807"/>
    </location>
</feature>
<dbReference type="EMBL" id="PKKO01000005">
    <property type="protein sequence ID" value="PKY71825.1"/>
    <property type="molecule type" value="Genomic_DNA"/>
</dbReference>
<dbReference type="Gene3D" id="1.10.268.10">
    <property type="entry name" value="Topoisomerase, domain 3"/>
    <property type="match status" value="1"/>
</dbReference>
<dbReference type="GeneID" id="35867078"/>
<evidence type="ECO:0000256" key="4">
    <source>
        <dbReference type="ARBA" id="ARBA00023029"/>
    </source>
</evidence>
<evidence type="ECO:0000256" key="7">
    <source>
        <dbReference type="PROSITE-ProRule" id="PRU01384"/>
    </source>
</evidence>
<dbReference type="GO" id="GO:0003677">
    <property type="term" value="F:DNA binding"/>
    <property type="evidence" value="ECO:0007669"/>
    <property type="project" value="UniProtKB-UniRule"/>
</dbReference>
<dbReference type="Pfam" id="PF00521">
    <property type="entry name" value="DNA_topoisoIV"/>
    <property type="match status" value="1"/>
</dbReference>
<organism evidence="10 11">
    <name type="scientific">Winkia neuii</name>
    <dbReference type="NCBI Taxonomy" id="33007"/>
    <lineage>
        <taxon>Bacteria</taxon>
        <taxon>Bacillati</taxon>
        <taxon>Actinomycetota</taxon>
        <taxon>Actinomycetes</taxon>
        <taxon>Actinomycetales</taxon>
        <taxon>Actinomycetaceae</taxon>
        <taxon>Winkia</taxon>
    </lineage>
</organism>
<dbReference type="FunFam" id="1.10.268.10:FF:000001">
    <property type="entry name" value="DNA gyrase subunit A"/>
    <property type="match status" value="1"/>
</dbReference>
<dbReference type="InterPro" id="IPR050220">
    <property type="entry name" value="Type_II_DNA_Topoisomerases"/>
</dbReference>
<gene>
    <name evidence="10" type="ORF">CYJ19_08895</name>
</gene>
<dbReference type="GO" id="GO:0009330">
    <property type="term" value="C:DNA topoisomerase type II (double strand cut, ATP-hydrolyzing) complex"/>
    <property type="evidence" value="ECO:0007669"/>
    <property type="project" value="TreeGrafter"/>
</dbReference>
<dbReference type="GO" id="GO:0006265">
    <property type="term" value="P:DNA topological change"/>
    <property type="evidence" value="ECO:0007669"/>
    <property type="project" value="UniProtKB-UniRule"/>
</dbReference>
<dbReference type="InterPro" id="IPR013758">
    <property type="entry name" value="Topo_IIA_A/C_ab"/>
</dbReference>
<dbReference type="SUPFAM" id="SSF101904">
    <property type="entry name" value="GyrA/ParC C-terminal domain-like"/>
    <property type="match status" value="1"/>
</dbReference>
<protein>
    <recommendedName>
        <fullName evidence="3">DNA topoisomerase (ATP-hydrolyzing)</fullName>
        <ecNumber evidence="3">5.6.2.2</ecNumber>
    </recommendedName>
</protein>
<keyword evidence="6 7" id="KW-0413">Isomerase</keyword>
<dbReference type="PANTHER" id="PTHR43493">
    <property type="entry name" value="DNA GYRASE/TOPOISOMERASE SUBUNIT A"/>
    <property type="match status" value="1"/>
</dbReference>
<evidence type="ECO:0000256" key="3">
    <source>
        <dbReference type="ARBA" id="ARBA00012895"/>
    </source>
</evidence>
<dbReference type="SMART" id="SM00434">
    <property type="entry name" value="TOP4c"/>
    <property type="match status" value="1"/>
</dbReference>
<keyword evidence="5 7" id="KW-0238">DNA-binding</keyword>
<dbReference type="Pfam" id="PF03989">
    <property type="entry name" value="DNA_gyraseA_C"/>
    <property type="match status" value="3"/>
</dbReference>
<dbReference type="InterPro" id="IPR013757">
    <property type="entry name" value="Topo_IIA_A_a_sf"/>
</dbReference>
<dbReference type="GO" id="GO:0005524">
    <property type="term" value="F:ATP binding"/>
    <property type="evidence" value="ECO:0007669"/>
    <property type="project" value="InterPro"/>
</dbReference>
<evidence type="ECO:0000256" key="6">
    <source>
        <dbReference type="ARBA" id="ARBA00023235"/>
    </source>
</evidence>
<name>A0A2I1IL25_9ACTO</name>
<dbReference type="STRING" id="33007.HMPREF3198_02242"/>
<dbReference type="PANTHER" id="PTHR43493:SF5">
    <property type="entry name" value="DNA GYRASE SUBUNIT A, CHLOROPLASTIC_MITOCHONDRIAL"/>
    <property type="match status" value="1"/>
</dbReference>
<dbReference type="Gene3D" id="2.120.10.90">
    <property type="entry name" value="DNA gyrase/topoisomerase IV, subunit A, C-terminal"/>
    <property type="match status" value="1"/>
</dbReference>
<feature type="domain" description="Topo IIA-type catalytic" evidence="9">
    <location>
        <begin position="38"/>
        <end position="503"/>
    </location>
</feature>
<evidence type="ECO:0000313" key="11">
    <source>
        <dbReference type="Proteomes" id="UP000235122"/>
    </source>
</evidence>
<dbReference type="EC" id="5.6.2.2" evidence="3"/>
<sequence length="807" mass="86475">MTSSEHANTDTVVDIDVSEEMQTSFLEYAYSVIYTRALPDARDGLKPVQRRILYTMSNMGLLPSKGHVKSSRVVGEVMGKLHPHGDSAIYDAIVRLAQDFTMRLPLADGHGNFGSLDDGPAASRYTEVRMAEGSLDMVANIDEDTVQMEPNYDSTLMQPTVLPAGFPNLLVNGASGIAVGMATNIAPHNLGEVTAGARYLLANPDATTEDLMRFIPGPDLPCGGIIVGLDGIKEAYETGRGVFKTRAKTSIERVSARKHGIVVTELPYMVGPERVIEKIKEGVKRGRLKGLSNVSDLTDRNHGLRLVIEVKNGFKPEAVLSQLFRHTPMEDSFGINAVALVNGQPQRLGLKKMLQVFLDHRMDVVLRRSNFRLKKAQERLHLVEGLLVAVLDIDDVIAIIRSSEDVATARERLKTAFDLDEAQADHILALRLRRLTKFSRLELESERDELTRTIGQLLQIIEDEQVRKDLVSKELAEVSERLSTPRRTLLLEDAGSLVPTASARGKLDLEVADDPCQLVLSTTGRVARFGGAEKIPRTGGRSPHDAVAASLATTARAQVGLATSAGRMLRFDVLDVPALPRTENAPSLEGGAKASALVSLDQGERVIGFASLDPGSPVMGAISREGMVKRIRPDYPVSKDEWTYMGLAQGDAVVCLCTAPDEADAVLISSAGSLLRTPAGKIRPQGPAGHGVAGMSLPDGAHVLAGGFTANEADEVVTVACDSSALEGTGQTSVKVTALAEFPRKGRGGQGVRAQRFLKGEDRLEVAGIAPSPRAVDSGGVSIDLPDPNPKRDASGTPVAGQIHSIG</sequence>
<dbReference type="CDD" id="cd00187">
    <property type="entry name" value="TOP4c"/>
    <property type="match status" value="1"/>
</dbReference>